<sequence>MDRRPSGRIPMTDTDAATTKDTVRRYYAILGAGAAGFDPDRLRAVLAPDLVFEGPIAGHRVGAEPFIAGAAGFVRAARRIDLLHQLHVGEEAAALYDAELPGGAVRFAEFFRVGDGRIRSLRLLYDAAEFRARGGR</sequence>
<evidence type="ECO:0000313" key="3">
    <source>
        <dbReference type="Proteomes" id="UP000437736"/>
    </source>
</evidence>
<proteinExistence type="predicted"/>
<dbReference type="InterPro" id="IPR037401">
    <property type="entry name" value="SnoaL-like"/>
</dbReference>
<comment type="caution">
    <text evidence="2">The sequence shown here is derived from an EMBL/GenBank/DDBJ whole genome shotgun (WGS) entry which is preliminary data.</text>
</comment>
<dbReference type="SUPFAM" id="SSF54427">
    <property type="entry name" value="NTF2-like"/>
    <property type="match status" value="1"/>
</dbReference>
<dbReference type="Gene3D" id="3.10.450.50">
    <property type="match status" value="1"/>
</dbReference>
<name>A0ABW9QNL4_9ACTN</name>
<evidence type="ECO:0000313" key="2">
    <source>
        <dbReference type="EMBL" id="MST31367.1"/>
    </source>
</evidence>
<dbReference type="EMBL" id="WJHE01000047">
    <property type="protein sequence ID" value="MST31367.1"/>
    <property type="molecule type" value="Genomic_DNA"/>
</dbReference>
<keyword evidence="3" id="KW-1185">Reference proteome</keyword>
<gene>
    <name evidence="2" type="ORF">GHK86_01295</name>
</gene>
<accession>A0ABW9QNL4</accession>
<protein>
    <recommendedName>
        <fullName evidence="1">SnoaL-like domain-containing protein</fullName>
    </recommendedName>
</protein>
<organism evidence="2 3">
    <name type="scientific">Acidiferrimicrobium australe</name>
    <dbReference type="NCBI Taxonomy" id="2664430"/>
    <lineage>
        <taxon>Bacteria</taxon>
        <taxon>Bacillati</taxon>
        <taxon>Actinomycetota</taxon>
        <taxon>Acidimicrobiia</taxon>
        <taxon>Acidimicrobiales</taxon>
        <taxon>Acidimicrobiaceae</taxon>
        <taxon>Acidiferrimicrobium</taxon>
    </lineage>
</organism>
<dbReference type="Proteomes" id="UP000437736">
    <property type="component" value="Unassembled WGS sequence"/>
</dbReference>
<reference evidence="2 3" key="1">
    <citation type="submission" date="2019-11" db="EMBL/GenBank/DDBJ databases">
        <title>Acidiferrimicrobium australis gen. nov., sp. nov., an acidophilic and obligately heterotrophic, member of the Actinobacteria that catalyses dissimilatory oxido- reduction of iron isolated from metal-rich acidic water in Chile.</title>
        <authorList>
            <person name="Gonzalez D."/>
            <person name="Huber K."/>
            <person name="Hedrich S."/>
            <person name="Rojas-Villalobos C."/>
            <person name="Quatrini R."/>
            <person name="Dinamarca M.A."/>
            <person name="Schwarz A."/>
            <person name="Canales C."/>
            <person name="Nancucheo I."/>
        </authorList>
    </citation>
    <scope>NUCLEOTIDE SEQUENCE [LARGE SCALE GENOMIC DNA]</scope>
    <source>
        <strain evidence="2 3">USS-CCA1</strain>
    </source>
</reference>
<dbReference type="InterPro" id="IPR032710">
    <property type="entry name" value="NTF2-like_dom_sf"/>
</dbReference>
<dbReference type="Pfam" id="PF12680">
    <property type="entry name" value="SnoaL_2"/>
    <property type="match status" value="1"/>
</dbReference>
<evidence type="ECO:0000259" key="1">
    <source>
        <dbReference type="Pfam" id="PF12680"/>
    </source>
</evidence>
<feature type="domain" description="SnoaL-like" evidence="1">
    <location>
        <begin position="23"/>
        <end position="119"/>
    </location>
</feature>